<accession>A0A2A2HSM1</accession>
<organism evidence="1 2">
    <name type="scientific">Methanosarcina spelaei</name>
    <dbReference type="NCBI Taxonomy" id="1036679"/>
    <lineage>
        <taxon>Archaea</taxon>
        <taxon>Methanobacteriati</taxon>
        <taxon>Methanobacteriota</taxon>
        <taxon>Stenosarchaea group</taxon>
        <taxon>Methanomicrobia</taxon>
        <taxon>Methanosarcinales</taxon>
        <taxon>Methanosarcinaceae</taxon>
        <taxon>Methanosarcina</taxon>
    </lineage>
</organism>
<reference evidence="1 2" key="1">
    <citation type="journal article" date="2017" name="BMC Genomics">
        <title>Genomic analysis of methanogenic archaea reveals a shift towards energy conservation.</title>
        <authorList>
            <person name="Gilmore S.P."/>
            <person name="Henske J.K."/>
            <person name="Sexton J.A."/>
            <person name="Solomon K.V."/>
            <person name="Seppala S."/>
            <person name="Yoo J.I."/>
            <person name="Huyett L.M."/>
            <person name="Pressman A."/>
            <person name="Cogan J.Z."/>
            <person name="Kivenson V."/>
            <person name="Peng X."/>
            <person name="Tan Y."/>
            <person name="Valentine D.L."/>
            <person name="O'Malley M.A."/>
        </authorList>
    </citation>
    <scope>NUCLEOTIDE SEQUENCE [LARGE SCALE GENOMIC DNA]</scope>
    <source>
        <strain evidence="1 2">MC-15</strain>
    </source>
</reference>
<dbReference type="RefSeq" id="WP_095644619.1">
    <property type="nucleotide sequence ID" value="NZ_LMVP01000234.1"/>
</dbReference>
<comment type="caution">
    <text evidence="1">The sequence shown here is derived from an EMBL/GenBank/DDBJ whole genome shotgun (WGS) entry which is preliminary data.</text>
</comment>
<dbReference type="OrthoDB" id="380234at2157"/>
<protein>
    <submittedName>
        <fullName evidence="1">Uncharacterized protein</fullName>
    </submittedName>
</protein>
<gene>
    <name evidence="1" type="ORF">ASJ81_20325</name>
</gene>
<evidence type="ECO:0000313" key="1">
    <source>
        <dbReference type="EMBL" id="PAV12499.1"/>
    </source>
</evidence>
<sequence length="161" mass="18662">MPLEIRKALEDGQNDWFPRLKKIRDSLNHFNIGSCSDLEGRKNGEHEPKISYYHDRLGNDLGNVLVTDDVFKMLSDYEVKVNMFLGSVYHALNQTLEDKETVQVCGVFNGRFYQRFVSPFEALNFHSGRCKSREWFEKEDKSTCPYVDKCGAYVKSESVDC</sequence>
<dbReference type="AlphaFoldDB" id="A0A2A2HSM1"/>
<dbReference type="EMBL" id="LMVP01000234">
    <property type="protein sequence ID" value="PAV12499.1"/>
    <property type="molecule type" value="Genomic_DNA"/>
</dbReference>
<dbReference type="Proteomes" id="UP000218164">
    <property type="component" value="Unassembled WGS sequence"/>
</dbReference>
<name>A0A2A2HSM1_9EURY</name>
<proteinExistence type="predicted"/>
<evidence type="ECO:0000313" key="2">
    <source>
        <dbReference type="Proteomes" id="UP000218164"/>
    </source>
</evidence>
<keyword evidence="2" id="KW-1185">Reference proteome</keyword>